<comment type="catalytic activity">
    <reaction evidence="1">
        <text>a monocarboxylic acid amide + H2O = a monocarboxylate + NH4(+)</text>
        <dbReference type="Rhea" id="RHEA:12020"/>
        <dbReference type="ChEBI" id="CHEBI:15377"/>
        <dbReference type="ChEBI" id="CHEBI:28938"/>
        <dbReference type="ChEBI" id="CHEBI:35757"/>
        <dbReference type="ChEBI" id="CHEBI:83628"/>
        <dbReference type="EC" id="3.5.1.4"/>
    </reaction>
</comment>
<evidence type="ECO:0000256" key="1">
    <source>
        <dbReference type="ARBA" id="ARBA00001311"/>
    </source>
</evidence>
<evidence type="ECO:0000259" key="6">
    <source>
        <dbReference type="Pfam" id="PF01425"/>
    </source>
</evidence>
<reference evidence="7 8" key="1">
    <citation type="journal article" date="2013" name="PLoS Genet.">
        <title>The genome and development-dependent transcriptomes of Pyronema confluens: a window into fungal evolution.</title>
        <authorList>
            <person name="Traeger S."/>
            <person name="Altegoer F."/>
            <person name="Freitag M."/>
            <person name="Gabaldon T."/>
            <person name="Kempken F."/>
            <person name="Kumar A."/>
            <person name="Marcet-Houben M."/>
            <person name="Poggeler S."/>
            <person name="Stajich J.E."/>
            <person name="Nowrousian M."/>
        </authorList>
    </citation>
    <scope>NUCLEOTIDE SEQUENCE [LARGE SCALE GENOMIC DNA]</scope>
    <source>
        <strain evidence="8">CBS 100304</strain>
        <tissue evidence="7">Vegetative mycelium</tissue>
    </source>
</reference>
<accession>U4LD91</accession>
<sequence>MSSPPETWREISIRARANRDSKIPPSWLLKNPTTYSHLSDVTSVPRSCGLLTPLELDITESYTAPALVSAISEKKFTAVEVATAFCKRAAIAQQLVNCLTEIFFDEAIERARYLDKYLEENGKPIGPLHGLPISLKDCFSLPSHPSSVGFSLRAFLPDTTPATLPTLLLSSGAVLYVKTTTPQGQLSLDTHSYLWGRTLNPHSRFLTAGGSSGGEAALVAMRGSLLGIGTDMGGSIRIPALCCGLFGFKPTSTMMPKEGTETCELPGGRAAGLPVSVGPIAATAEECKWFMKIMEGREPWRVDAGVVPWRLQIPVKRQLKVGVLKSNGVTGLLPPYQSVMEEVEVALCSAGHQVIPITIPEYPKAFATAVGFMTLLGNRHVYNLLEAAGREPLSPWLKDRMKPKGPKERGLEEMVRLSHDKQQVEQKMLKELWDREGRSETKDSQEVVGGVDIILCPVAGHPTPGHDNWAGVDWTAVWNLLDWPVGVVPVRKVRRGELEMELGGKSVGRQDDACRKLWDPEVRQVFEGAPMGVQVVGRKGMDGDVLEAMERVAEAVRNIPRTQERKRESKI</sequence>
<feature type="active site" description="Acyl-ester intermediate" evidence="5">
    <location>
        <position position="235"/>
    </location>
</feature>
<dbReference type="AlphaFoldDB" id="U4LD91"/>
<dbReference type="SUPFAM" id="SSF75304">
    <property type="entry name" value="Amidase signature (AS) enzymes"/>
    <property type="match status" value="1"/>
</dbReference>
<dbReference type="Pfam" id="PF01425">
    <property type="entry name" value="Amidase"/>
    <property type="match status" value="1"/>
</dbReference>
<evidence type="ECO:0000256" key="5">
    <source>
        <dbReference type="PIRSR" id="PIRSR001221-1"/>
    </source>
</evidence>
<keyword evidence="4" id="KW-0378">Hydrolase</keyword>
<dbReference type="EMBL" id="HF935358">
    <property type="protein sequence ID" value="CCX29813.1"/>
    <property type="molecule type" value="Genomic_DNA"/>
</dbReference>
<feature type="active site" description="Charge relay system" evidence="5">
    <location>
        <position position="211"/>
    </location>
</feature>
<dbReference type="PANTHER" id="PTHR46072:SF6">
    <property type="entry name" value="AMIDASE, PUTATIVE (AFU_ORTHOLOGUE AFUA_1G14530)-RELATED"/>
    <property type="match status" value="1"/>
</dbReference>
<evidence type="ECO:0000313" key="7">
    <source>
        <dbReference type="EMBL" id="CCX29813.1"/>
    </source>
</evidence>
<dbReference type="Gene3D" id="3.90.1300.10">
    <property type="entry name" value="Amidase signature (AS) domain"/>
    <property type="match status" value="1"/>
</dbReference>
<dbReference type="Proteomes" id="UP000018144">
    <property type="component" value="Unassembled WGS sequence"/>
</dbReference>
<dbReference type="eggNOG" id="KOG1212">
    <property type="taxonomic scope" value="Eukaryota"/>
</dbReference>
<feature type="domain" description="Amidase" evidence="6">
    <location>
        <begin position="80"/>
        <end position="546"/>
    </location>
</feature>
<evidence type="ECO:0000256" key="2">
    <source>
        <dbReference type="ARBA" id="ARBA00009199"/>
    </source>
</evidence>
<proteinExistence type="inferred from homology"/>
<protein>
    <recommendedName>
        <fullName evidence="3">amidase</fullName>
        <ecNumber evidence="3">3.5.1.4</ecNumber>
    </recommendedName>
</protein>
<organism evidence="7 8">
    <name type="scientific">Pyronema omphalodes (strain CBS 100304)</name>
    <name type="common">Pyronema confluens</name>
    <dbReference type="NCBI Taxonomy" id="1076935"/>
    <lineage>
        <taxon>Eukaryota</taxon>
        <taxon>Fungi</taxon>
        <taxon>Dikarya</taxon>
        <taxon>Ascomycota</taxon>
        <taxon>Pezizomycotina</taxon>
        <taxon>Pezizomycetes</taxon>
        <taxon>Pezizales</taxon>
        <taxon>Pyronemataceae</taxon>
        <taxon>Pyronema</taxon>
    </lineage>
</organism>
<keyword evidence="8" id="KW-1185">Reference proteome</keyword>
<name>U4LD91_PYROM</name>
<evidence type="ECO:0000256" key="4">
    <source>
        <dbReference type="ARBA" id="ARBA00022801"/>
    </source>
</evidence>
<dbReference type="OrthoDB" id="6428749at2759"/>
<dbReference type="PIRSF" id="PIRSF001221">
    <property type="entry name" value="Amidase_fungi"/>
    <property type="match status" value="1"/>
</dbReference>
<dbReference type="InterPro" id="IPR020556">
    <property type="entry name" value="Amidase_CS"/>
</dbReference>
<gene>
    <name evidence="7" type="ORF">PCON_07219</name>
</gene>
<dbReference type="InterPro" id="IPR023631">
    <property type="entry name" value="Amidase_dom"/>
</dbReference>
<dbReference type="PANTHER" id="PTHR46072">
    <property type="entry name" value="AMIDASE-RELATED-RELATED"/>
    <property type="match status" value="1"/>
</dbReference>
<dbReference type="STRING" id="1076935.U4LD91"/>
<comment type="similarity">
    <text evidence="2">Belongs to the amidase family.</text>
</comment>
<feature type="active site" description="Charge relay system" evidence="5">
    <location>
        <position position="136"/>
    </location>
</feature>
<evidence type="ECO:0000313" key="8">
    <source>
        <dbReference type="Proteomes" id="UP000018144"/>
    </source>
</evidence>
<evidence type="ECO:0000256" key="3">
    <source>
        <dbReference type="ARBA" id="ARBA00012922"/>
    </source>
</evidence>
<dbReference type="EC" id="3.5.1.4" evidence="3"/>
<dbReference type="PROSITE" id="PS00571">
    <property type="entry name" value="AMIDASES"/>
    <property type="match status" value="1"/>
</dbReference>
<dbReference type="GO" id="GO:0004040">
    <property type="term" value="F:amidase activity"/>
    <property type="evidence" value="ECO:0007669"/>
    <property type="project" value="UniProtKB-EC"/>
</dbReference>
<dbReference type="InterPro" id="IPR036928">
    <property type="entry name" value="AS_sf"/>
</dbReference>